<name>A0A238JBX6_9RHOB</name>
<organism evidence="1 2">
    <name type="scientific">Pelagimonas phthalicica</name>
    <dbReference type="NCBI Taxonomy" id="1037362"/>
    <lineage>
        <taxon>Bacteria</taxon>
        <taxon>Pseudomonadati</taxon>
        <taxon>Pseudomonadota</taxon>
        <taxon>Alphaproteobacteria</taxon>
        <taxon>Rhodobacterales</taxon>
        <taxon>Roseobacteraceae</taxon>
        <taxon>Pelagimonas</taxon>
    </lineage>
</organism>
<protein>
    <recommendedName>
        <fullName evidence="3">Ankyrin repeat-containing protein</fullName>
    </recommendedName>
</protein>
<dbReference type="InterPro" id="IPR002110">
    <property type="entry name" value="Ankyrin_rpt"/>
</dbReference>
<sequence length="461" mass="52102">MPLSLPETTIRSLLFCLINEQREDIRFPAVWLDSQIVKLQGEIENDSAPVTDVRALRRFYVKGERPGSQTLAACISLLEYYKFLETDHLVLAQQRSRKSKKRMPETGMIPPHRSLEGVHFAELGVGSVTKLNCLLLSEREETSFQWEAYRAVRNYVKQPDESAERYEYRLGDGNYDDLEEFLGVVDLRLEGTFFDFRGEHGTYLWGGLNGRVLIKDEQNLVLKPFDRQPPEPHKRIAPLDVMAESASSNLTKRQKNNIVRYAQRYLAPTGDFVFRRFMSSDLTSIDSKLLQAAKDQQPLEIMAALADGANINAIDPANGQTALHYVASGLDPYCLVALVYEPNYYPHLLDSLKKDTDLNVVEVDLAVRQAQARLDPLILDHEHRFASEHVDVPGPEEDDDADPTASLRLNNYLFLVRFEEEALQAGGLSPSLNNVLTFSLEERVRQLSNGPSAPKPSEPGL</sequence>
<dbReference type="Proteomes" id="UP000225972">
    <property type="component" value="Unassembled WGS sequence"/>
</dbReference>
<proteinExistence type="predicted"/>
<dbReference type="RefSeq" id="WP_099245395.1">
    <property type="nucleotide sequence ID" value="NZ_FXXP01000002.1"/>
</dbReference>
<gene>
    <name evidence="1" type="ORF">TRP8649_02326</name>
</gene>
<dbReference type="AlphaFoldDB" id="A0A238JBX6"/>
<evidence type="ECO:0000313" key="2">
    <source>
        <dbReference type="Proteomes" id="UP000225972"/>
    </source>
</evidence>
<dbReference type="EMBL" id="FXXP01000002">
    <property type="protein sequence ID" value="SMX28211.1"/>
    <property type="molecule type" value="Genomic_DNA"/>
</dbReference>
<reference evidence="2" key="1">
    <citation type="submission" date="2017-05" db="EMBL/GenBank/DDBJ databases">
        <authorList>
            <person name="Rodrigo-Torres L."/>
            <person name="Arahal R. D."/>
            <person name="Lucena T."/>
        </authorList>
    </citation>
    <scope>NUCLEOTIDE SEQUENCE [LARGE SCALE GENOMIC DNA]</scope>
    <source>
        <strain evidence="2">CECT 8649</strain>
    </source>
</reference>
<keyword evidence="2" id="KW-1185">Reference proteome</keyword>
<evidence type="ECO:0000313" key="1">
    <source>
        <dbReference type="EMBL" id="SMX28211.1"/>
    </source>
</evidence>
<dbReference type="Pfam" id="PF13637">
    <property type="entry name" value="Ank_4"/>
    <property type="match status" value="1"/>
</dbReference>
<accession>A0A238JBX6</accession>
<evidence type="ECO:0008006" key="3">
    <source>
        <dbReference type="Google" id="ProtNLM"/>
    </source>
</evidence>